<dbReference type="Proteomes" id="UP000646738">
    <property type="component" value="Unassembled WGS sequence"/>
</dbReference>
<organism evidence="2 3">
    <name type="scientific">Streptomyces rubradiris</name>
    <name type="common">Streptomyces achromogenes subsp. rubradiris</name>
    <dbReference type="NCBI Taxonomy" id="285531"/>
    <lineage>
        <taxon>Bacteria</taxon>
        <taxon>Bacillati</taxon>
        <taxon>Actinomycetota</taxon>
        <taxon>Actinomycetes</taxon>
        <taxon>Kitasatosporales</taxon>
        <taxon>Streptomycetaceae</taxon>
        <taxon>Streptomyces</taxon>
    </lineage>
</organism>
<name>A0ABQ3R3I8_STRRR</name>
<proteinExistence type="predicted"/>
<evidence type="ECO:0000313" key="2">
    <source>
        <dbReference type="EMBL" id="GHI50410.1"/>
    </source>
</evidence>
<protein>
    <submittedName>
        <fullName evidence="2">Uncharacterized protein</fullName>
    </submittedName>
</protein>
<keyword evidence="3" id="KW-1185">Reference proteome</keyword>
<gene>
    <name evidence="2" type="ORF">Srubr_02560</name>
</gene>
<evidence type="ECO:0000256" key="1">
    <source>
        <dbReference type="SAM" id="MobiDB-lite"/>
    </source>
</evidence>
<feature type="compositionally biased region" description="Basic and acidic residues" evidence="1">
    <location>
        <begin position="7"/>
        <end position="20"/>
    </location>
</feature>
<feature type="region of interest" description="Disordered" evidence="1">
    <location>
        <begin position="1"/>
        <end position="45"/>
    </location>
</feature>
<accession>A0ABQ3R3I8</accession>
<comment type="caution">
    <text evidence="2">The sequence shown here is derived from an EMBL/GenBank/DDBJ whole genome shotgun (WGS) entry which is preliminary data.</text>
</comment>
<evidence type="ECO:0000313" key="3">
    <source>
        <dbReference type="Proteomes" id="UP000646738"/>
    </source>
</evidence>
<dbReference type="RefSeq" id="WP_189999698.1">
    <property type="nucleotide sequence ID" value="NZ_BNCB01000032.1"/>
</dbReference>
<sequence length="45" mass="4935">MALGWKKSPEPTDPRLKGHETTYSSSRGGWVKRAEKPVPGTPKKG</sequence>
<reference evidence="3" key="1">
    <citation type="submission" date="2023-07" db="EMBL/GenBank/DDBJ databases">
        <title>Whole genome shotgun sequence of Streptomyces achromogenes subsp. rubradiris NBRC 14000.</title>
        <authorList>
            <person name="Komaki H."/>
            <person name="Tamura T."/>
        </authorList>
    </citation>
    <scope>NUCLEOTIDE SEQUENCE [LARGE SCALE GENOMIC DNA]</scope>
    <source>
        <strain evidence="3">NBRC 14000</strain>
    </source>
</reference>
<dbReference type="EMBL" id="BNEA01000001">
    <property type="protein sequence ID" value="GHI50410.1"/>
    <property type="molecule type" value="Genomic_DNA"/>
</dbReference>